<dbReference type="EMBL" id="JAHCDA010000002">
    <property type="protein sequence ID" value="MBS7811934.1"/>
    <property type="molecule type" value="Genomic_DNA"/>
</dbReference>
<sequence>MRVLPLAAALLLAACAEMTRPPPPEPPVELAGGLVAQPLLSVLNHAVSDFDRAGAGLEGHPEHTALAIARLEWLGGETRPGHRLENIPDSFLFGLRRGVQEGRQALAIAPDASPDTTVPALLAASRALTNGDVPAASRALTGPDFRDTDRPAMSRLREPGPFPDTALTLPALRDEVVRRQSDGRINQRVSSEFMDSGVTTSGMGGRTDR</sequence>
<evidence type="ECO:0000313" key="2">
    <source>
        <dbReference type="Proteomes" id="UP000766336"/>
    </source>
</evidence>
<evidence type="ECO:0000313" key="1">
    <source>
        <dbReference type="EMBL" id="MBS7811934.1"/>
    </source>
</evidence>
<proteinExistence type="predicted"/>
<dbReference type="RefSeq" id="WP_213670576.1">
    <property type="nucleotide sequence ID" value="NZ_JAHCDA010000002.1"/>
</dbReference>
<gene>
    <name evidence="1" type="ORF">KHU32_13370</name>
</gene>
<dbReference type="PROSITE" id="PS51257">
    <property type="entry name" value="PROKAR_LIPOPROTEIN"/>
    <property type="match status" value="1"/>
</dbReference>
<reference evidence="1 2" key="1">
    <citation type="submission" date="2021-05" db="EMBL/GenBank/DDBJ databases">
        <title>Roseococcus sp. XZZS9, whole genome shotgun sequencing project.</title>
        <authorList>
            <person name="Zhao G."/>
            <person name="Shen L."/>
        </authorList>
    </citation>
    <scope>NUCLEOTIDE SEQUENCE [LARGE SCALE GENOMIC DNA]</scope>
    <source>
        <strain evidence="1 2">XZZS9</strain>
    </source>
</reference>
<accession>A0ABS5QE08</accession>
<name>A0ABS5QE08_9PROT</name>
<organism evidence="1 2">
    <name type="scientific">Roseococcus pinisoli</name>
    <dbReference type="NCBI Taxonomy" id="2835040"/>
    <lineage>
        <taxon>Bacteria</taxon>
        <taxon>Pseudomonadati</taxon>
        <taxon>Pseudomonadota</taxon>
        <taxon>Alphaproteobacteria</taxon>
        <taxon>Acetobacterales</taxon>
        <taxon>Roseomonadaceae</taxon>
        <taxon>Roseococcus</taxon>
    </lineage>
</organism>
<evidence type="ECO:0008006" key="3">
    <source>
        <dbReference type="Google" id="ProtNLM"/>
    </source>
</evidence>
<comment type="caution">
    <text evidence="1">The sequence shown here is derived from an EMBL/GenBank/DDBJ whole genome shotgun (WGS) entry which is preliminary data.</text>
</comment>
<protein>
    <recommendedName>
        <fullName evidence="3">Lipoprotein</fullName>
    </recommendedName>
</protein>
<keyword evidence="2" id="KW-1185">Reference proteome</keyword>
<dbReference type="Proteomes" id="UP000766336">
    <property type="component" value="Unassembled WGS sequence"/>
</dbReference>